<dbReference type="GO" id="GO:0009678">
    <property type="term" value="F:diphosphate hydrolysis-driven proton transmembrane transporter activity"/>
    <property type="evidence" value="ECO:0007669"/>
    <property type="project" value="UniProtKB-UniRule"/>
</dbReference>
<comment type="similarity">
    <text evidence="9">Belongs to the H(+)-translocating pyrophosphatase (TC 3.A.10) family. K(+)-insensitive subfamily.</text>
</comment>
<feature type="transmembrane region" description="Helical" evidence="9">
    <location>
        <begin position="383"/>
        <end position="402"/>
    </location>
</feature>
<evidence type="ECO:0000256" key="3">
    <source>
        <dbReference type="ARBA" id="ARBA00022692"/>
    </source>
</evidence>
<comment type="subcellular location">
    <subcellularLocation>
        <location evidence="9">Cell membrane</location>
        <topology evidence="9">Multi-pass membrane protein</topology>
    </subcellularLocation>
    <subcellularLocation>
        <location evidence="1">Endomembrane system</location>
        <topology evidence="1">Multi-pass membrane protein</topology>
    </subcellularLocation>
</comment>
<dbReference type="PIRSF" id="PIRSF001265">
    <property type="entry name" value="H+-PPase"/>
    <property type="match status" value="1"/>
</dbReference>
<dbReference type="AlphaFoldDB" id="A0A2M6T0R4"/>
<dbReference type="Proteomes" id="UP000229390">
    <property type="component" value="Unassembled WGS sequence"/>
</dbReference>
<evidence type="ECO:0000256" key="6">
    <source>
        <dbReference type="ARBA" id="ARBA00022989"/>
    </source>
</evidence>
<proteinExistence type="inferred from homology"/>
<evidence type="ECO:0000256" key="2">
    <source>
        <dbReference type="ARBA" id="ARBA00022448"/>
    </source>
</evidence>
<feature type="transmembrane region" description="Helical" evidence="9">
    <location>
        <begin position="47"/>
        <end position="69"/>
    </location>
</feature>
<dbReference type="PANTHER" id="PTHR31998">
    <property type="entry name" value="K(+)-INSENSITIVE PYROPHOSPHATE-ENERGIZED PROTON PUMP"/>
    <property type="match status" value="1"/>
</dbReference>
<keyword evidence="2 9" id="KW-0813">Transport</keyword>
<comment type="caution">
    <text evidence="10">The sequence shown here is derived from an EMBL/GenBank/DDBJ whole genome shotgun (WGS) entry which is preliminary data.</text>
</comment>
<feature type="transmembrane region" description="Helical" evidence="9">
    <location>
        <begin position="349"/>
        <end position="377"/>
    </location>
</feature>
<feature type="transmembrane region" description="Helical" evidence="9">
    <location>
        <begin position="6"/>
        <end position="26"/>
    </location>
</feature>
<feature type="transmembrane region" description="Helical" evidence="9">
    <location>
        <begin position="281"/>
        <end position="302"/>
    </location>
</feature>
<feature type="transmembrane region" description="Helical" evidence="9">
    <location>
        <begin position="635"/>
        <end position="654"/>
    </location>
</feature>
<reference evidence="11" key="1">
    <citation type="submission" date="2017-09" db="EMBL/GenBank/DDBJ databases">
        <title>Depth-based differentiation of microbial function through sediment-hosted aquifers and enrichment of novel symbionts in the deep terrestrial subsurface.</title>
        <authorList>
            <person name="Probst A.J."/>
            <person name="Ladd B."/>
            <person name="Jarett J.K."/>
            <person name="Geller-Mcgrath D.E."/>
            <person name="Sieber C.M.K."/>
            <person name="Emerson J.B."/>
            <person name="Anantharaman K."/>
            <person name="Thomas B.C."/>
            <person name="Malmstrom R."/>
            <person name="Stieglmeier M."/>
            <person name="Klingl A."/>
            <person name="Woyke T."/>
            <person name="Ryan C.M."/>
            <person name="Banfield J.F."/>
        </authorList>
    </citation>
    <scope>NUCLEOTIDE SEQUENCE [LARGE SCALE GENOMIC DNA]</scope>
</reference>
<keyword evidence="4 9" id="KW-0460">Magnesium</keyword>
<keyword evidence="9" id="KW-0375">Hydrogen ion transport</keyword>
<evidence type="ECO:0000256" key="7">
    <source>
        <dbReference type="ARBA" id="ARBA00023065"/>
    </source>
</evidence>
<comment type="function">
    <text evidence="9">Proton pump that utilizes the energy of pyrophosphate hydrolysis as the driving force for proton movement across the membrane. Generates a proton motive force.</text>
</comment>
<evidence type="ECO:0000313" key="10">
    <source>
        <dbReference type="EMBL" id="PIS38910.1"/>
    </source>
</evidence>
<dbReference type="GO" id="GO:0000287">
    <property type="term" value="F:magnesium ion binding"/>
    <property type="evidence" value="ECO:0007669"/>
    <property type="project" value="UniProtKB-UniRule"/>
</dbReference>
<dbReference type="EMBL" id="PEYE01000024">
    <property type="protein sequence ID" value="PIS38910.1"/>
    <property type="molecule type" value="Genomic_DNA"/>
</dbReference>
<organism evidence="10 11">
    <name type="scientific">Candidatus Nealsonbacteria bacterium CG08_land_8_20_14_0_20_43_11</name>
    <dbReference type="NCBI Taxonomy" id="1974706"/>
    <lineage>
        <taxon>Bacteria</taxon>
        <taxon>Candidatus Nealsoniibacteriota</taxon>
    </lineage>
</organism>
<comment type="subunit">
    <text evidence="9">Homodimer.</text>
</comment>
<dbReference type="NCBIfam" id="NF001960">
    <property type="entry name" value="PRK00733.3-5"/>
    <property type="match status" value="1"/>
</dbReference>
<keyword evidence="8 9" id="KW-0472">Membrane</keyword>
<comment type="caution">
    <text evidence="9">Lacks conserved residue(s) required for the propagation of feature annotation.</text>
</comment>
<comment type="catalytic activity">
    <reaction evidence="9">
        <text>diphosphate + H2O + H(+)(in) = 2 phosphate + 2 H(+)(out)</text>
        <dbReference type="Rhea" id="RHEA:13973"/>
        <dbReference type="ChEBI" id="CHEBI:15377"/>
        <dbReference type="ChEBI" id="CHEBI:15378"/>
        <dbReference type="ChEBI" id="CHEBI:33019"/>
        <dbReference type="ChEBI" id="CHEBI:43474"/>
        <dbReference type="EC" id="7.1.3.1"/>
    </reaction>
</comment>
<dbReference type="GO" id="GO:0004427">
    <property type="term" value="F:inorganic diphosphate phosphatase activity"/>
    <property type="evidence" value="ECO:0007669"/>
    <property type="project" value="UniProtKB-UniRule"/>
</dbReference>
<evidence type="ECO:0000313" key="11">
    <source>
        <dbReference type="Proteomes" id="UP000229390"/>
    </source>
</evidence>
<keyword evidence="6 9" id="KW-1133">Transmembrane helix</keyword>
<gene>
    <name evidence="9" type="primary">hppA</name>
    <name evidence="10" type="ORF">COT34_01250</name>
</gene>
<feature type="transmembrane region" description="Helical" evidence="9">
    <location>
        <begin position="249"/>
        <end position="269"/>
    </location>
</feature>
<keyword evidence="5 9" id="KW-1278">Translocase</keyword>
<dbReference type="EC" id="7.1.3.1" evidence="9"/>
<feature type="transmembrane region" description="Helical" evidence="9">
    <location>
        <begin position="447"/>
        <end position="467"/>
    </location>
</feature>
<feature type="transmembrane region" description="Helical" evidence="9">
    <location>
        <begin position="479"/>
        <end position="499"/>
    </location>
</feature>
<keyword evidence="7 9" id="KW-0406">Ion transport</keyword>
<feature type="transmembrane region" description="Helical" evidence="9">
    <location>
        <begin position="150"/>
        <end position="171"/>
    </location>
</feature>
<name>A0A2M6T0R4_9BACT</name>
<dbReference type="GO" id="GO:0005886">
    <property type="term" value="C:plasma membrane"/>
    <property type="evidence" value="ECO:0007669"/>
    <property type="project" value="UniProtKB-SubCell"/>
</dbReference>
<dbReference type="InterPro" id="IPR004131">
    <property type="entry name" value="PPase-energised_H-pump"/>
</dbReference>
<dbReference type="HAMAP" id="MF_01129">
    <property type="entry name" value="PPase_energized_pump"/>
    <property type="match status" value="1"/>
</dbReference>
<sequence length="655" mass="69725">MIIFPLLIATVGISISLALIRIVYKFKASSPEIAEVGKKIEIGADAFLLRQFKTIALVIPFLFAILLWLFGWKVAVASLVGVITSMLSGFIGMKVATKANSRTADVAKKGISEAFLSAVSGGAVVGLLITCLGLLAIIVLYSIFRSIEPLIGFGFGASLAALFGQIGGGIFTKSADIGADLVGKIEKNIPEDDPRNAAVIADLVGDNVGDCAGRGSDLFQTFSSDIVTGMIVASLYIDKYGIKILFFPLILQAVGIFSSIFGILCLRLFQKKYHPEKVFNIGLITTTIVNLVASFVLVKFFIGDTSIWLAIALGIFVTIFSSFLTKYYAGKDGKPVRKMAEASKRGAALNIITGLAYGMQSPVLSILIIMAAILASYKFSGNSFLAIIALNIGTDLMIAYIMTADVFGPITDNAAGIAEMSSSPKEIVDSLSSLDTVGNTMKAITKAYAMTSGTVSAFVIFTTFFSMVKIDFINVSFPFELAFLFIGATLPFLFSSLVINSTAKTALLVVDEVRRQFREIKGLIERTAKPDYGRCVDIATKGALKEMIVPGLIGILPPLIVGYIFGIRALGPLLIGAVLVSVLLGPFFNNSGSAFDNTKKLVAEEGDRKGSFQHIAAVVGDTVGDALKDVAGPSLLIFMKLLGIVTLIIVPFLLK</sequence>
<feature type="transmembrane region" description="Helical" evidence="9">
    <location>
        <begin position="75"/>
        <end position="93"/>
    </location>
</feature>
<evidence type="ECO:0000256" key="1">
    <source>
        <dbReference type="ARBA" id="ARBA00004127"/>
    </source>
</evidence>
<feature type="transmembrane region" description="Helical" evidence="9">
    <location>
        <begin position="308"/>
        <end position="329"/>
    </location>
</feature>
<dbReference type="GO" id="GO:0012505">
    <property type="term" value="C:endomembrane system"/>
    <property type="evidence" value="ECO:0007669"/>
    <property type="project" value="UniProtKB-SubCell"/>
</dbReference>
<feature type="transmembrane region" description="Helical" evidence="9">
    <location>
        <begin position="569"/>
        <end position="588"/>
    </location>
</feature>
<feature type="transmembrane region" description="Helical" evidence="9">
    <location>
        <begin position="114"/>
        <end position="144"/>
    </location>
</feature>
<evidence type="ECO:0000256" key="8">
    <source>
        <dbReference type="ARBA" id="ARBA00023136"/>
    </source>
</evidence>
<evidence type="ECO:0000256" key="5">
    <source>
        <dbReference type="ARBA" id="ARBA00022967"/>
    </source>
</evidence>
<keyword evidence="9" id="KW-1003">Cell membrane</keyword>
<protein>
    <recommendedName>
        <fullName evidence="9">K(+)-insensitive pyrophosphate-energized proton pump</fullName>
        <ecNumber evidence="9">7.1.3.1</ecNumber>
    </recommendedName>
    <alternativeName>
        <fullName evidence="9">Membrane-bound proton-translocating pyrophosphatase</fullName>
    </alternativeName>
    <alternativeName>
        <fullName evidence="9">Pyrophosphate-energized inorganic pyrophosphatase</fullName>
        <shortName evidence="9">H(+)-PPase</shortName>
    </alternativeName>
</protein>
<evidence type="ECO:0000256" key="9">
    <source>
        <dbReference type="HAMAP-Rule" id="MF_01129"/>
    </source>
</evidence>
<accession>A0A2M6T0R4</accession>
<dbReference type="Pfam" id="PF03030">
    <property type="entry name" value="H_PPase"/>
    <property type="match status" value="1"/>
</dbReference>
<feature type="site" description="Determinant of potassium independence" evidence="9">
    <location>
        <position position="442"/>
    </location>
</feature>
<keyword evidence="3 9" id="KW-0812">Transmembrane</keyword>
<comment type="cofactor">
    <cofactor evidence="9">
        <name>Mg(2+)</name>
        <dbReference type="ChEBI" id="CHEBI:18420"/>
    </cofactor>
</comment>
<evidence type="ECO:0000256" key="4">
    <source>
        <dbReference type="ARBA" id="ARBA00022842"/>
    </source>
</evidence>